<name>A0ABQ3D415_9ACTN</name>
<evidence type="ECO:0000256" key="1">
    <source>
        <dbReference type="SAM" id="MobiDB-lite"/>
    </source>
</evidence>
<accession>A0ABQ3D415</accession>
<dbReference type="Proteomes" id="UP000653644">
    <property type="component" value="Unassembled WGS sequence"/>
</dbReference>
<feature type="domain" description="pPIWI-RE three-gene island" evidence="3">
    <location>
        <begin position="18"/>
        <end position="162"/>
    </location>
</feature>
<evidence type="ECO:0000259" key="2">
    <source>
        <dbReference type="Pfam" id="PF18154"/>
    </source>
</evidence>
<reference evidence="5" key="1">
    <citation type="journal article" date="2019" name="Int. J. Syst. Evol. Microbiol.">
        <title>The Global Catalogue of Microorganisms (GCM) 10K type strain sequencing project: providing services to taxonomists for standard genome sequencing and annotation.</title>
        <authorList>
            <consortium name="The Broad Institute Genomics Platform"/>
            <consortium name="The Broad Institute Genome Sequencing Center for Infectious Disease"/>
            <person name="Wu L."/>
            <person name="Ma J."/>
        </authorList>
    </citation>
    <scope>NUCLEOTIDE SEQUENCE [LARGE SCALE GENOMIC DNA]</scope>
    <source>
        <strain evidence="5">JCM 4733</strain>
    </source>
</reference>
<evidence type="ECO:0008006" key="6">
    <source>
        <dbReference type="Google" id="ProtNLM"/>
    </source>
</evidence>
<dbReference type="InterPro" id="IPR041191">
    <property type="entry name" value="pPIWI_RE_Y"/>
</dbReference>
<feature type="domain" description="REase associating with pPIWI RE" evidence="2">
    <location>
        <begin position="259"/>
        <end position="374"/>
    </location>
</feature>
<evidence type="ECO:0000259" key="3">
    <source>
        <dbReference type="Pfam" id="PF18156"/>
    </source>
</evidence>
<sequence>MTDQQLVPDWLSNPEVVLLRDVATAVLHLAAVGDLDAFALPYPSSAQRALDALVLQCLRNGATPPAGVPEMMRWARARPLSSWPLDQLPPDLFDTADRLIDEGSGEPAQLCHELAVRGYGDSTGRQYDRLVIHEAMRACRAMSAPESYTAFRRLLVTRPVLTEEEWVEVSCDLFLDPVRFLVEEIYAPVPAGFRRDGSYMCCHRCLTLLHPVSDTGWWCERDQCRHRGPAPHGRELVAAQVGELRQLRKPLRLFVTGPGQAETSLESELRALGLTVEMWPNFDSYDVRVTFPDGHVWAVDVKDWAHPAFLGRSATAVRAEPPYDEACWVVPEFRVRARRDYLGSYARERGAQAGGLRLLTDRQLVRAARLRLSGDRGPDAFIGPLPTGTEEPSGPGRRATGNRPADNTTPAEDAGQDGVDDA</sequence>
<keyword evidence="5" id="KW-1185">Reference proteome</keyword>
<dbReference type="RefSeq" id="WP_189893130.1">
    <property type="nucleotide sequence ID" value="NZ_BMVN01000038.1"/>
</dbReference>
<evidence type="ECO:0000313" key="5">
    <source>
        <dbReference type="Proteomes" id="UP000653644"/>
    </source>
</evidence>
<dbReference type="Pfam" id="PF18154">
    <property type="entry name" value="pPIWI_RE_REase"/>
    <property type="match status" value="1"/>
</dbReference>
<dbReference type="InterPro" id="IPR040828">
    <property type="entry name" value="pPIWI_RE_REase"/>
</dbReference>
<organism evidence="4 5">
    <name type="scientific">Streptomyces canarius</name>
    <dbReference type="NCBI Taxonomy" id="285453"/>
    <lineage>
        <taxon>Bacteria</taxon>
        <taxon>Bacillati</taxon>
        <taxon>Actinomycetota</taxon>
        <taxon>Actinomycetes</taxon>
        <taxon>Kitasatosporales</taxon>
        <taxon>Streptomycetaceae</taxon>
        <taxon>Streptomyces</taxon>
    </lineage>
</organism>
<evidence type="ECO:0000313" key="4">
    <source>
        <dbReference type="EMBL" id="GHA57617.1"/>
    </source>
</evidence>
<proteinExistence type="predicted"/>
<feature type="region of interest" description="Disordered" evidence="1">
    <location>
        <begin position="377"/>
        <end position="422"/>
    </location>
</feature>
<dbReference type="EMBL" id="BMVN01000038">
    <property type="protein sequence ID" value="GHA57617.1"/>
    <property type="molecule type" value="Genomic_DNA"/>
</dbReference>
<gene>
    <name evidence="4" type="ORF">GCM10010345_72610</name>
</gene>
<comment type="caution">
    <text evidence="4">The sequence shown here is derived from an EMBL/GenBank/DDBJ whole genome shotgun (WGS) entry which is preliminary data.</text>
</comment>
<dbReference type="Pfam" id="PF18156">
    <property type="entry name" value="pPIWI_RE_Y"/>
    <property type="match status" value="1"/>
</dbReference>
<protein>
    <recommendedName>
        <fullName evidence="6">REase associating with pPIWI RE domain-containing protein</fullName>
    </recommendedName>
</protein>